<comment type="caution">
    <text evidence="1">The sequence shown here is derived from an EMBL/GenBank/DDBJ whole genome shotgun (WGS) entry which is preliminary data.</text>
</comment>
<accession>G9NUX1</accession>
<dbReference type="AlphaFoldDB" id="G9NUX1"/>
<evidence type="ECO:0000313" key="1">
    <source>
        <dbReference type="EMBL" id="EHK45845.1"/>
    </source>
</evidence>
<gene>
    <name evidence="1" type="ORF">TRIATDRAFT_88760</name>
</gene>
<protein>
    <submittedName>
        <fullName evidence="1">Uncharacterized protein</fullName>
    </submittedName>
</protein>
<reference evidence="1 2" key="1">
    <citation type="journal article" date="2011" name="Genome Biol.">
        <title>Comparative genome sequence analysis underscores mycoparasitism as the ancestral life style of Trichoderma.</title>
        <authorList>
            <person name="Kubicek C.P."/>
            <person name="Herrera-Estrella A."/>
            <person name="Seidl-Seiboth V."/>
            <person name="Martinez D.A."/>
            <person name="Druzhinina I.S."/>
            <person name="Thon M."/>
            <person name="Zeilinger S."/>
            <person name="Casas-Flores S."/>
            <person name="Horwitz B.A."/>
            <person name="Mukherjee P.K."/>
            <person name="Mukherjee M."/>
            <person name="Kredics L."/>
            <person name="Alcaraz L.D."/>
            <person name="Aerts A."/>
            <person name="Antal Z."/>
            <person name="Atanasova L."/>
            <person name="Cervantes-Badillo M.G."/>
            <person name="Challacombe J."/>
            <person name="Chertkov O."/>
            <person name="McCluskey K."/>
            <person name="Coulpier F."/>
            <person name="Deshpande N."/>
            <person name="von Doehren H."/>
            <person name="Ebbole D.J."/>
            <person name="Esquivel-Naranjo E.U."/>
            <person name="Fekete E."/>
            <person name="Flipphi M."/>
            <person name="Glaser F."/>
            <person name="Gomez-Rodriguez E.Y."/>
            <person name="Gruber S."/>
            <person name="Han C."/>
            <person name="Henrissat B."/>
            <person name="Hermosa R."/>
            <person name="Hernandez-Onate M."/>
            <person name="Karaffa L."/>
            <person name="Kosti I."/>
            <person name="Le Crom S."/>
            <person name="Lindquist E."/>
            <person name="Lucas S."/>
            <person name="Luebeck M."/>
            <person name="Luebeck P.S."/>
            <person name="Margeot A."/>
            <person name="Metz B."/>
            <person name="Misra M."/>
            <person name="Nevalainen H."/>
            <person name="Omann M."/>
            <person name="Packer N."/>
            <person name="Perrone G."/>
            <person name="Uresti-Rivera E.E."/>
            <person name="Salamov A."/>
            <person name="Schmoll M."/>
            <person name="Seiboth B."/>
            <person name="Shapiro H."/>
            <person name="Sukno S."/>
            <person name="Tamayo-Ramos J.A."/>
            <person name="Tisch D."/>
            <person name="Wiest A."/>
            <person name="Wilkinson H.H."/>
            <person name="Zhang M."/>
            <person name="Coutinho P.M."/>
            <person name="Kenerley C.M."/>
            <person name="Monte E."/>
            <person name="Baker S.E."/>
            <person name="Grigoriev I.V."/>
        </authorList>
    </citation>
    <scope>NUCLEOTIDE SEQUENCE [LARGE SCALE GENOMIC DNA]</scope>
    <source>
        <strain evidence="2">ATCC 20476 / IMI 206040</strain>
    </source>
</reference>
<sequence length="235" mass="26584">MEGSSYLVHGGEPLSVKKQMLPLRQVSEQSGIGMDQWVCFKFISWAQIFAMSRKTALCMYNISVLEMSVSADSRSAQPRDPQAGYNPMLRYSKQWMVGVEDSRIFSEESLEHGFVRSHEVITARLPNAHQEKRLFFKRVCACTCTEHTSLSGIEVINEIHVKMPRNCHRTCSKVTFQASQIAGEALAALEFLFPSIFTLPQQFRKYVTSTSRITTMESTPSHVQFENDSKAKAST</sequence>
<organism evidence="1 2">
    <name type="scientific">Hypocrea atroviridis (strain ATCC 20476 / IMI 206040)</name>
    <name type="common">Trichoderma atroviride</name>
    <dbReference type="NCBI Taxonomy" id="452589"/>
    <lineage>
        <taxon>Eukaryota</taxon>
        <taxon>Fungi</taxon>
        <taxon>Dikarya</taxon>
        <taxon>Ascomycota</taxon>
        <taxon>Pezizomycotina</taxon>
        <taxon>Sordariomycetes</taxon>
        <taxon>Hypocreomycetidae</taxon>
        <taxon>Hypocreales</taxon>
        <taxon>Hypocreaceae</taxon>
        <taxon>Trichoderma</taxon>
    </lineage>
</organism>
<name>G9NUX1_HYPAI</name>
<dbReference type="HOGENOM" id="CLU_1180358_0_0_1"/>
<dbReference type="EMBL" id="ABDG02000023">
    <property type="protein sequence ID" value="EHK45845.1"/>
    <property type="molecule type" value="Genomic_DNA"/>
</dbReference>
<dbReference type="Proteomes" id="UP000005426">
    <property type="component" value="Unassembled WGS sequence"/>
</dbReference>
<keyword evidence="2" id="KW-1185">Reference proteome</keyword>
<proteinExistence type="predicted"/>
<evidence type="ECO:0000313" key="2">
    <source>
        <dbReference type="Proteomes" id="UP000005426"/>
    </source>
</evidence>